<feature type="chain" id="PRO_5046114239" evidence="5">
    <location>
        <begin position="23"/>
        <end position="107"/>
    </location>
</feature>
<keyword evidence="3 4" id="KW-0408">Iron</keyword>
<keyword evidence="2 4" id="KW-0479">Metal-binding</keyword>
<dbReference type="InterPro" id="IPR036909">
    <property type="entry name" value="Cyt_c-like_dom_sf"/>
</dbReference>
<keyword evidence="5" id="KW-0732">Signal</keyword>
<feature type="signal peptide" evidence="5">
    <location>
        <begin position="1"/>
        <end position="22"/>
    </location>
</feature>
<evidence type="ECO:0000313" key="8">
    <source>
        <dbReference type="Proteomes" id="UP001209755"/>
    </source>
</evidence>
<evidence type="ECO:0000256" key="4">
    <source>
        <dbReference type="PROSITE-ProRule" id="PRU00433"/>
    </source>
</evidence>
<feature type="domain" description="Cytochrome c" evidence="6">
    <location>
        <begin position="19"/>
        <end position="103"/>
    </location>
</feature>
<evidence type="ECO:0000313" key="7">
    <source>
        <dbReference type="EMBL" id="MCW2305801.1"/>
    </source>
</evidence>
<proteinExistence type="predicted"/>
<evidence type="ECO:0000256" key="2">
    <source>
        <dbReference type="ARBA" id="ARBA00022723"/>
    </source>
</evidence>
<comment type="caution">
    <text evidence="7">The sequence shown here is derived from an EMBL/GenBank/DDBJ whole genome shotgun (WGS) entry which is preliminary data.</text>
</comment>
<dbReference type="InterPro" id="IPR009056">
    <property type="entry name" value="Cyt_c-like_dom"/>
</dbReference>
<gene>
    <name evidence="7" type="ORF">M2319_000117</name>
</gene>
<keyword evidence="1 4" id="KW-0349">Heme</keyword>
<dbReference type="Gene3D" id="1.10.760.10">
    <property type="entry name" value="Cytochrome c-like domain"/>
    <property type="match status" value="1"/>
</dbReference>
<evidence type="ECO:0000256" key="3">
    <source>
        <dbReference type="ARBA" id="ARBA00023004"/>
    </source>
</evidence>
<reference evidence="8" key="1">
    <citation type="submission" date="2023-07" db="EMBL/GenBank/DDBJ databases">
        <title>Genome sequencing of Purple Non-Sulfur Bacteria from various extreme environments.</title>
        <authorList>
            <person name="Mayer M."/>
        </authorList>
    </citation>
    <scope>NUCLEOTIDE SEQUENCE [LARGE SCALE GENOMIC DNA]</scope>
    <source>
        <strain evidence="8">DSM 17935</strain>
    </source>
</reference>
<accession>A0ABT3H603</accession>
<organism evidence="7 8">
    <name type="scientific">Rhodobium gokarnense</name>
    <dbReference type="NCBI Taxonomy" id="364296"/>
    <lineage>
        <taxon>Bacteria</taxon>
        <taxon>Pseudomonadati</taxon>
        <taxon>Pseudomonadota</taxon>
        <taxon>Alphaproteobacteria</taxon>
        <taxon>Hyphomicrobiales</taxon>
        <taxon>Rhodobiaceae</taxon>
        <taxon>Rhodobium</taxon>
    </lineage>
</organism>
<dbReference type="Proteomes" id="UP001209755">
    <property type="component" value="Unassembled WGS sequence"/>
</dbReference>
<evidence type="ECO:0000256" key="5">
    <source>
        <dbReference type="SAM" id="SignalP"/>
    </source>
</evidence>
<dbReference type="PROSITE" id="PS51007">
    <property type="entry name" value="CYTC"/>
    <property type="match status" value="1"/>
</dbReference>
<keyword evidence="8" id="KW-1185">Reference proteome</keyword>
<evidence type="ECO:0000256" key="1">
    <source>
        <dbReference type="ARBA" id="ARBA00022617"/>
    </source>
</evidence>
<dbReference type="SUPFAM" id="SSF46626">
    <property type="entry name" value="Cytochrome c"/>
    <property type="match status" value="1"/>
</dbReference>
<protein>
    <submittedName>
        <fullName evidence="7">Mono/diheme cytochrome c family protein</fullName>
    </submittedName>
</protein>
<name>A0ABT3H603_9HYPH</name>
<sequence>MLRRLAALLAFLLLAVPPAAGANGDEVKGLIADRCADCHLIAGYERKAADVGAPSFAAIAADKATYTEGRLRAYLQDPHWPMEQFVLSRSDIDHIVAYFAARGTPAE</sequence>
<evidence type="ECO:0000259" key="6">
    <source>
        <dbReference type="PROSITE" id="PS51007"/>
    </source>
</evidence>
<dbReference type="RefSeq" id="WP_264599485.1">
    <property type="nucleotide sequence ID" value="NZ_JAOQNS010000001.1"/>
</dbReference>
<dbReference type="EMBL" id="JAOQNS010000001">
    <property type="protein sequence ID" value="MCW2305801.1"/>
    <property type="molecule type" value="Genomic_DNA"/>
</dbReference>